<reference evidence="1" key="1">
    <citation type="submission" date="2021-04" db="EMBL/GenBank/DDBJ databases">
        <authorList>
            <consortium name="Wellcome Sanger Institute Data Sharing"/>
        </authorList>
    </citation>
    <scope>NUCLEOTIDE SEQUENCE [LARGE SCALE GENOMIC DNA]</scope>
</reference>
<protein>
    <submittedName>
        <fullName evidence="1">Uncharacterized protein</fullName>
    </submittedName>
</protein>
<evidence type="ECO:0000313" key="1">
    <source>
        <dbReference type="Ensembl" id="ENSSAUP00010067418.1"/>
    </source>
</evidence>
<sequence length="133" mass="14863">MSSLNGRGPSKFSTDAVLFSNFRSPEYIMALQGERIVSAEYRPKGMERTCGWSLCPAPIWSGSPGFCPWHPGNPCHGTSSAGCHQRRNIHQGLHWWQPAESPSSLEKIRVGNEWKLSKRLETNLITYGLCSQT</sequence>
<dbReference type="GeneTree" id="ENSGT01100000263745"/>
<dbReference type="Proteomes" id="UP000472265">
    <property type="component" value="Chromosome 7"/>
</dbReference>
<dbReference type="OMA" id="CPWHREN"/>
<evidence type="ECO:0000313" key="2">
    <source>
        <dbReference type="Proteomes" id="UP000472265"/>
    </source>
</evidence>
<reference evidence="1" key="2">
    <citation type="submission" date="2025-05" db="UniProtKB">
        <authorList>
            <consortium name="Ensembl"/>
        </authorList>
    </citation>
    <scope>IDENTIFICATION</scope>
</reference>
<name>A0A671YWV2_SPAAU</name>
<dbReference type="Ensembl" id="ENSSAUT00010070578.1">
    <property type="protein sequence ID" value="ENSSAUP00010067418.1"/>
    <property type="gene ID" value="ENSSAUG00010026807.1"/>
</dbReference>
<organism evidence="1 2">
    <name type="scientific">Sparus aurata</name>
    <name type="common">Gilthead sea bream</name>
    <dbReference type="NCBI Taxonomy" id="8175"/>
    <lineage>
        <taxon>Eukaryota</taxon>
        <taxon>Metazoa</taxon>
        <taxon>Chordata</taxon>
        <taxon>Craniata</taxon>
        <taxon>Vertebrata</taxon>
        <taxon>Euteleostomi</taxon>
        <taxon>Actinopterygii</taxon>
        <taxon>Neopterygii</taxon>
        <taxon>Teleostei</taxon>
        <taxon>Neoteleostei</taxon>
        <taxon>Acanthomorphata</taxon>
        <taxon>Eupercaria</taxon>
        <taxon>Spariformes</taxon>
        <taxon>Sparidae</taxon>
        <taxon>Sparus</taxon>
    </lineage>
</organism>
<dbReference type="Ensembl" id="ENSSAUT00010070640.1">
    <property type="protein sequence ID" value="ENSSAUP00010067480.1"/>
    <property type="gene ID" value="ENSSAUG00010026830.1"/>
</dbReference>
<accession>A0A671YWV2</accession>
<keyword evidence="2" id="KW-1185">Reference proteome</keyword>
<proteinExistence type="predicted"/>
<dbReference type="AlphaFoldDB" id="A0A671YWV2"/>